<keyword evidence="2" id="KW-1185">Reference proteome</keyword>
<evidence type="ECO:0000313" key="2">
    <source>
        <dbReference type="Proteomes" id="UP000297777"/>
    </source>
</evidence>
<dbReference type="Proteomes" id="UP000297777">
    <property type="component" value="Unassembled WGS sequence"/>
</dbReference>
<dbReference type="AlphaFoldDB" id="A0A4Z1E5V5"/>
<evidence type="ECO:0000313" key="1">
    <source>
        <dbReference type="EMBL" id="TGO07495.1"/>
    </source>
</evidence>
<dbReference type="EMBL" id="PQXH01000270">
    <property type="protein sequence ID" value="TGO07495.1"/>
    <property type="molecule type" value="Genomic_DNA"/>
</dbReference>
<proteinExistence type="predicted"/>
<sequence>MPAKGHNQKSELSIFFATLRRTGPSGRKIQKADATRETGQNTHELPLLCLLNPQVLSWMPKTKILFRQVADVERV</sequence>
<accession>A0A4Z1E5V5</accession>
<protein>
    <submittedName>
        <fullName evidence="1">Uncharacterized protein</fullName>
    </submittedName>
</protein>
<name>A0A4Z1E5V5_9HELO</name>
<comment type="caution">
    <text evidence="1">The sequence shown here is derived from an EMBL/GenBank/DDBJ whole genome shotgun (WGS) entry which is preliminary data.</text>
</comment>
<reference evidence="1 2" key="1">
    <citation type="submission" date="2017-12" db="EMBL/GenBank/DDBJ databases">
        <title>Comparative genomics of Botrytis spp.</title>
        <authorList>
            <person name="Valero-Jimenez C.A."/>
            <person name="Tapia P."/>
            <person name="Veloso J."/>
            <person name="Silva-Moreno E."/>
            <person name="Staats M."/>
            <person name="Valdes J.H."/>
            <person name="Van Kan J.A.L."/>
        </authorList>
    </citation>
    <scope>NUCLEOTIDE SEQUENCE [LARGE SCALE GENOMIC DNA]</scope>
    <source>
        <strain evidence="1 2">Bt9001</strain>
    </source>
</reference>
<organism evidence="1 2">
    <name type="scientific">Botrytis tulipae</name>
    <dbReference type="NCBI Taxonomy" id="87230"/>
    <lineage>
        <taxon>Eukaryota</taxon>
        <taxon>Fungi</taxon>
        <taxon>Dikarya</taxon>
        <taxon>Ascomycota</taxon>
        <taxon>Pezizomycotina</taxon>
        <taxon>Leotiomycetes</taxon>
        <taxon>Helotiales</taxon>
        <taxon>Sclerotiniaceae</taxon>
        <taxon>Botrytis</taxon>
    </lineage>
</organism>
<gene>
    <name evidence="1" type="ORF">BTUL_0271g00070</name>
</gene>